<dbReference type="Proteomes" id="UP000430670">
    <property type="component" value="Unassembled WGS sequence"/>
</dbReference>
<dbReference type="Pfam" id="PF08327">
    <property type="entry name" value="AHSA1"/>
    <property type="match status" value="1"/>
</dbReference>
<accession>A0A6I3SQ93</accession>
<evidence type="ECO:0000313" key="3">
    <source>
        <dbReference type="EMBL" id="MTV50896.1"/>
    </source>
</evidence>
<evidence type="ECO:0000313" key="4">
    <source>
        <dbReference type="Proteomes" id="UP000430670"/>
    </source>
</evidence>
<dbReference type="InterPro" id="IPR013538">
    <property type="entry name" value="ASHA1/2-like_C"/>
</dbReference>
<dbReference type="CDD" id="cd07814">
    <property type="entry name" value="SRPBCC_CalC_Aha1-like"/>
    <property type="match status" value="1"/>
</dbReference>
<dbReference type="Gene3D" id="3.30.530.20">
    <property type="match status" value="1"/>
</dbReference>
<evidence type="ECO:0000256" key="1">
    <source>
        <dbReference type="ARBA" id="ARBA00006817"/>
    </source>
</evidence>
<feature type="domain" description="Activator of Hsp90 ATPase homologue 1/2-like C-terminal" evidence="2">
    <location>
        <begin position="19"/>
        <end position="167"/>
    </location>
</feature>
<dbReference type="SUPFAM" id="SSF55961">
    <property type="entry name" value="Bet v1-like"/>
    <property type="match status" value="1"/>
</dbReference>
<proteinExistence type="inferred from homology"/>
<dbReference type="OrthoDB" id="384974at2"/>
<comment type="similarity">
    <text evidence="1">Belongs to the AHA1 family.</text>
</comment>
<dbReference type="EMBL" id="WNKU01000043">
    <property type="protein sequence ID" value="MTV50896.1"/>
    <property type="molecule type" value="Genomic_DNA"/>
</dbReference>
<keyword evidence="4" id="KW-1185">Reference proteome</keyword>
<dbReference type="AlphaFoldDB" id="A0A6I3SQ93"/>
<evidence type="ECO:0000259" key="2">
    <source>
        <dbReference type="Pfam" id="PF08327"/>
    </source>
</evidence>
<protein>
    <submittedName>
        <fullName evidence="3">SRPBCC domain-containing protein</fullName>
    </submittedName>
</protein>
<name>A0A6I3SQ93_HELMO</name>
<gene>
    <name evidence="3" type="ORF">GJ688_18410</name>
</gene>
<reference evidence="3 4" key="1">
    <citation type="submission" date="2019-11" db="EMBL/GenBank/DDBJ databases">
        <title>Whole-genome sequence of a the green, strictly anaerobic photosynthetic bacterium Heliobacillus mobilis DSM 6151.</title>
        <authorList>
            <person name="Kyndt J.A."/>
            <person name="Meyer T.E."/>
        </authorList>
    </citation>
    <scope>NUCLEOTIDE SEQUENCE [LARGE SCALE GENOMIC DNA]</scope>
    <source>
        <strain evidence="3 4">DSM 6151</strain>
    </source>
</reference>
<dbReference type="RefSeq" id="WP_155477978.1">
    <property type="nucleotide sequence ID" value="NZ_WNKU01000043.1"/>
</dbReference>
<dbReference type="InterPro" id="IPR023393">
    <property type="entry name" value="START-like_dom_sf"/>
</dbReference>
<organism evidence="3 4">
    <name type="scientific">Heliobacterium mobile</name>
    <name type="common">Heliobacillus mobilis</name>
    <dbReference type="NCBI Taxonomy" id="28064"/>
    <lineage>
        <taxon>Bacteria</taxon>
        <taxon>Bacillati</taxon>
        <taxon>Bacillota</taxon>
        <taxon>Clostridia</taxon>
        <taxon>Eubacteriales</taxon>
        <taxon>Heliobacteriaceae</taxon>
        <taxon>Heliobacterium</taxon>
    </lineage>
</organism>
<sequence>MTEYNETEISELAITRIFDAPHELVYQAWTEPRHLKHWWGPKGFTMNVLKFDLCPGGVFHYSQKSPTGQLMWGKFVYKEFIAPEKLVFISSFSDEIGNTIRAPFSPTFPAEILNILSLFMYEGKTKLTLRGAPINVTKEEYDSFVAIIEGMKQGFTGTFAQLDNYLERLNIDGVENL</sequence>
<comment type="caution">
    <text evidence="3">The sequence shown here is derived from an EMBL/GenBank/DDBJ whole genome shotgun (WGS) entry which is preliminary data.</text>
</comment>